<dbReference type="SUPFAM" id="SSF57701">
    <property type="entry name" value="Zn2/Cys6 DNA-binding domain"/>
    <property type="match status" value="1"/>
</dbReference>
<keyword evidence="3" id="KW-0804">Transcription</keyword>
<dbReference type="GeneID" id="8296971"/>
<dbReference type="CDD" id="cd12148">
    <property type="entry name" value="fungal_TF_MHR"/>
    <property type="match status" value="1"/>
</dbReference>
<dbReference type="SMART" id="SM00066">
    <property type="entry name" value="GAL4"/>
    <property type="match status" value="1"/>
</dbReference>
<dbReference type="GO" id="GO:0000978">
    <property type="term" value="F:RNA polymerase II cis-regulatory region sequence-specific DNA binding"/>
    <property type="evidence" value="ECO:0007669"/>
    <property type="project" value="TreeGrafter"/>
</dbReference>
<evidence type="ECO:0000256" key="4">
    <source>
        <dbReference type="ARBA" id="ARBA00023242"/>
    </source>
</evidence>
<gene>
    <name evidence="7" type="ORF">CTRG_02268</name>
</gene>
<dbReference type="Gene3D" id="4.10.240.10">
    <property type="entry name" value="Zn(2)-C6 fungal-type DNA-binding domain"/>
    <property type="match status" value="1"/>
</dbReference>
<dbReference type="GO" id="GO:0008270">
    <property type="term" value="F:zinc ion binding"/>
    <property type="evidence" value="ECO:0007669"/>
    <property type="project" value="InterPro"/>
</dbReference>
<dbReference type="PANTHER" id="PTHR31069">
    <property type="entry name" value="OLEATE-ACTIVATED TRANSCRIPTION FACTOR 1-RELATED"/>
    <property type="match status" value="1"/>
</dbReference>
<protein>
    <recommendedName>
        <fullName evidence="6">Zn(2)-C6 fungal-type domain-containing protein</fullName>
    </recommendedName>
</protein>
<dbReference type="eggNOG" id="ENOG502QRPQ">
    <property type="taxonomic scope" value="Eukaryota"/>
</dbReference>
<evidence type="ECO:0000256" key="3">
    <source>
        <dbReference type="ARBA" id="ARBA00023163"/>
    </source>
</evidence>
<feature type="region of interest" description="Disordered" evidence="5">
    <location>
        <begin position="939"/>
        <end position="965"/>
    </location>
</feature>
<dbReference type="InterPro" id="IPR001138">
    <property type="entry name" value="Zn2Cys6_DnaBD"/>
</dbReference>
<evidence type="ECO:0000256" key="5">
    <source>
        <dbReference type="SAM" id="MobiDB-lite"/>
    </source>
</evidence>
<keyword evidence="2" id="KW-0238">DNA-binding</keyword>
<dbReference type="RefSeq" id="XP_002547971.1">
    <property type="nucleotide sequence ID" value="XM_002547925.1"/>
</dbReference>
<feature type="domain" description="Zn(2)-C6 fungal-type" evidence="6">
    <location>
        <begin position="22"/>
        <end position="54"/>
    </location>
</feature>
<reference evidence="7 8" key="1">
    <citation type="journal article" date="2009" name="Nature">
        <title>Evolution of pathogenicity and sexual reproduction in eight Candida genomes.</title>
        <authorList>
            <person name="Butler G."/>
            <person name="Rasmussen M.D."/>
            <person name="Lin M.F."/>
            <person name="Santos M.A."/>
            <person name="Sakthikumar S."/>
            <person name="Munro C.A."/>
            <person name="Rheinbay E."/>
            <person name="Grabherr M."/>
            <person name="Forche A."/>
            <person name="Reedy J.L."/>
            <person name="Agrafioti I."/>
            <person name="Arnaud M.B."/>
            <person name="Bates S."/>
            <person name="Brown A.J."/>
            <person name="Brunke S."/>
            <person name="Costanzo M.C."/>
            <person name="Fitzpatrick D.A."/>
            <person name="de Groot P.W."/>
            <person name="Harris D."/>
            <person name="Hoyer L.L."/>
            <person name="Hube B."/>
            <person name="Klis F.M."/>
            <person name="Kodira C."/>
            <person name="Lennard N."/>
            <person name="Logue M.E."/>
            <person name="Martin R."/>
            <person name="Neiman A.M."/>
            <person name="Nikolaou E."/>
            <person name="Quail M.A."/>
            <person name="Quinn J."/>
            <person name="Santos M.C."/>
            <person name="Schmitzberger F.F."/>
            <person name="Sherlock G."/>
            <person name="Shah P."/>
            <person name="Silverstein K.A."/>
            <person name="Skrzypek M.S."/>
            <person name="Soll D."/>
            <person name="Staggs R."/>
            <person name="Stansfield I."/>
            <person name="Stumpf M.P."/>
            <person name="Sudbery P.E."/>
            <person name="Srikantha T."/>
            <person name="Zeng Q."/>
            <person name="Berman J."/>
            <person name="Berriman M."/>
            <person name="Heitman J."/>
            <person name="Gow N.A."/>
            <person name="Lorenz M.C."/>
            <person name="Birren B.W."/>
            <person name="Kellis M."/>
            <person name="Cuomo C.A."/>
        </authorList>
    </citation>
    <scope>NUCLEOTIDE SEQUENCE [LARGE SCALE GENOMIC DNA]</scope>
    <source>
        <strain evidence="8">ATCC MYA-3404 / T1</strain>
    </source>
</reference>
<sequence>MPAGDTPTTTTSHKTRNKPSLSCTNCRKRKTKCDRKQPCSSCVKKINLAYSCVYDHVPNLKNHPSQLQNTPDPDYSFSPIVPPHSATIQTTSTTNTPNIHTATSFANSISSPIEPLRKRHRSLNYNIIESDNPAYEEILRLRKKIAELEETLSTQNTPNGTPITNGNNNSAKQIKNDIYKEILSPTGPSCPNPIVDDDDVMNFYDGYTPIQIKRNIRRVNYGPLSWIALMKKDPALCLAWKALLSKGSYCIITNKWPQLNSENIALLNTPQSLSEENNSNYMDKIFKKRVLEFEGYDEVVPYKSMVKKGEADEEVEDESTKSTTPNKNGPVLNFTQITLAKSIFDGRINPELHLINKIKQIIPRKKVFWTLMDRFFTDVYPYFPFVDEELFKKELSRIVGPKSYDDVPFDSIRIEKKLDLANIAICFILLRLTYLSFFNNRNCINEYIMNSEEDSVAKFIMSNPINLSAIEVAESCIQCFQFTRKSNMTVFQAMLYMRIYRNHAPEESDGIDGGDSQVGTALLVQMAYSLGLNREPDKLDVCNDERINHLGRKMWNFLMRSDLTQCYTLGNPTSIDARHYDVRPPFVHDSNASIEDREMEIAIVDTFVYLNSELDSMRKMLDYVLDINNYAKVNDITRDLHEFEVILHDFFNVIGNPDACKVRTDRESIIQYYHVVKLRIFLSMKTALTSLYYHVYLHYEKNFNSELSFFYLLKMYYIIREDLIPAIGHTLLGRYSSRGLFLNPNMQLALHKINQINLSCIIRVSYLARMFEINPDHQTKMQTDKVYAEHFEKLNSLLKNIRKTGDLVRIIMERLGTKYYYSWRIAKAHRGLFDVLSEPENYDKYLGGIKKIKAFQFTPKQLNELDQSIRMLGKCAEKLVTFEDRVDVPINFDMPMKEKKDNQQFTVPTINGNPSNVVNNLHQNTTATTCTNANTAVHTTNVNNNPGTPSIITPFSSIGSPRMETESTSNYVDQMWLSMMAMKYDPNLDSAIPDSNNSCDNESCPVDLNTRDNGEIINTNTTGVVKNPLLQQQEQLTAQQQFLQQQFSRQMQTAQENGTGGFYLDSEFDIMGDYFFE</sequence>
<dbReference type="InterPro" id="IPR050675">
    <property type="entry name" value="OAF3"/>
</dbReference>
<feature type="region of interest" description="Disordered" evidence="5">
    <location>
        <begin position="1"/>
        <end position="21"/>
    </location>
</feature>
<evidence type="ECO:0000256" key="2">
    <source>
        <dbReference type="ARBA" id="ARBA00023125"/>
    </source>
</evidence>
<dbReference type="PANTHER" id="PTHR31069:SF12">
    <property type="entry name" value="TRANSCRIPTION FACTOR DOMAIN-CONTAINING PROTEIN"/>
    <property type="match status" value="1"/>
</dbReference>
<dbReference type="GO" id="GO:0045944">
    <property type="term" value="P:positive regulation of transcription by RNA polymerase II"/>
    <property type="evidence" value="ECO:0007669"/>
    <property type="project" value="TreeGrafter"/>
</dbReference>
<dbReference type="VEuPathDB" id="FungiDB:CTRG_02268"/>
<evidence type="ECO:0000313" key="8">
    <source>
        <dbReference type="Proteomes" id="UP000002037"/>
    </source>
</evidence>
<dbReference type="KEGG" id="ctp:CTRG_02268"/>
<keyword evidence="1" id="KW-0805">Transcription regulation</keyword>
<evidence type="ECO:0000313" key="7">
    <source>
        <dbReference type="EMBL" id="EER33450.1"/>
    </source>
</evidence>
<accession>C5M9V6</accession>
<dbReference type="Pfam" id="PF00172">
    <property type="entry name" value="Zn_clus"/>
    <property type="match status" value="1"/>
</dbReference>
<proteinExistence type="predicted"/>
<dbReference type="PROSITE" id="PS50048">
    <property type="entry name" value="ZN2_CY6_FUNGAL_2"/>
    <property type="match status" value="1"/>
</dbReference>
<evidence type="ECO:0000256" key="1">
    <source>
        <dbReference type="ARBA" id="ARBA00023015"/>
    </source>
</evidence>
<evidence type="ECO:0000259" key="6">
    <source>
        <dbReference type="PROSITE" id="PS50048"/>
    </source>
</evidence>
<dbReference type="HOGENOM" id="CLU_005934_0_0_1"/>
<dbReference type="STRING" id="294747.C5M9V6"/>
<dbReference type="GO" id="GO:0000981">
    <property type="term" value="F:DNA-binding transcription factor activity, RNA polymerase II-specific"/>
    <property type="evidence" value="ECO:0007669"/>
    <property type="project" value="InterPro"/>
</dbReference>
<dbReference type="OrthoDB" id="2943660at2759"/>
<dbReference type="InterPro" id="IPR036864">
    <property type="entry name" value="Zn2-C6_fun-type_DNA-bd_sf"/>
</dbReference>
<name>C5M9V6_CANTT</name>
<keyword evidence="8" id="KW-1185">Reference proteome</keyword>
<dbReference type="GO" id="GO:0005634">
    <property type="term" value="C:nucleus"/>
    <property type="evidence" value="ECO:0007669"/>
    <property type="project" value="TreeGrafter"/>
</dbReference>
<dbReference type="AlphaFoldDB" id="C5M9V6"/>
<dbReference type="Proteomes" id="UP000002037">
    <property type="component" value="Unassembled WGS sequence"/>
</dbReference>
<organism evidence="7 8">
    <name type="scientific">Candida tropicalis (strain ATCC MYA-3404 / T1)</name>
    <name type="common">Yeast</name>
    <dbReference type="NCBI Taxonomy" id="294747"/>
    <lineage>
        <taxon>Eukaryota</taxon>
        <taxon>Fungi</taxon>
        <taxon>Dikarya</taxon>
        <taxon>Ascomycota</taxon>
        <taxon>Saccharomycotina</taxon>
        <taxon>Pichiomycetes</taxon>
        <taxon>Debaryomycetaceae</taxon>
        <taxon>Candida/Lodderomyces clade</taxon>
        <taxon>Candida</taxon>
    </lineage>
</organism>
<dbReference type="EMBL" id="GG692397">
    <property type="protein sequence ID" value="EER33450.1"/>
    <property type="molecule type" value="Genomic_DNA"/>
</dbReference>
<feature type="compositionally biased region" description="Polar residues" evidence="5">
    <location>
        <begin position="946"/>
        <end position="959"/>
    </location>
</feature>
<dbReference type="CDD" id="cd00067">
    <property type="entry name" value="GAL4"/>
    <property type="match status" value="1"/>
</dbReference>
<keyword evidence="4" id="KW-0539">Nucleus</keyword>